<feature type="compositionally biased region" description="Basic and acidic residues" evidence="1">
    <location>
        <begin position="106"/>
        <end position="116"/>
    </location>
</feature>
<dbReference type="AlphaFoldDB" id="A0A261Y4D7"/>
<gene>
    <name evidence="2" type="ORF">BZG36_01890</name>
</gene>
<dbReference type="EMBL" id="MVBO01000014">
    <property type="protein sequence ID" value="OZJ05500.1"/>
    <property type="molecule type" value="Genomic_DNA"/>
</dbReference>
<protein>
    <submittedName>
        <fullName evidence="2">Uncharacterized protein</fullName>
    </submittedName>
</protein>
<feature type="compositionally biased region" description="Basic and acidic residues" evidence="1">
    <location>
        <begin position="79"/>
        <end position="96"/>
    </location>
</feature>
<comment type="caution">
    <text evidence="2">The sequence shown here is derived from an EMBL/GenBank/DDBJ whole genome shotgun (WGS) entry which is preliminary data.</text>
</comment>
<evidence type="ECO:0000313" key="3">
    <source>
        <dbReference type="Proteomes" id="UP000242875"/>
    </source>
</evidence>
<accession>A0A261Y4D7</accession>
<dbReference type="Proteomes" id="UP000242875">
    <property type="component" value="Unassembled WGS sequence"/>
</dbReference>
<organism evidence="2 3">
    <name type="scientific">Bifiguratus adelaidae</name>
    <dbReference type="NCBI Taxonomy" id="1938954"/>
    <lineage>
        <taxon>Eukaryota</taxon>
        <taxon>Fungi</taxon>
        <taxon>Fungi incertae sedis</taxon>
        <taxon>Mucoromycota</taxon>
        <taxon>Mucoromycotina</taxon>
        <taxon>Endogonomycetes</taxon>
        <taxon>Endogonales</taxon>
        <taxon>Endogonales incertae sedis</taxon>
        <taxon>Bifiguratus</taxon>
    </lineage>
</organism>
<sequence>MATAEIASYDRVAAQCPSIKENIDPKQLPLHIKTSPRSLAAPPRRRRSLQVLSKQAMGDENRPSTVSTVSHRAARDRKRANAEKEASVSCETDKASSRSSPLAEVAVHDLYEKAHMEPIPSPKRGRDVIYEDPPSPSPQVGSPPKTPKTHPPRSASPTPRSMPWSAKTSPSRLLPMHVLSLASPKYSSSTPSKKPLRIVI</sequence>
<name>A0A261Y4D7_9FUNG</name>
<keyword evidence="3" id="KW-1185">Reference proteome</keyword>
<feature type="region of interest" description="Disordered" evidence="1">
    <location>
        <begin position="20"/>
        <end position="170"/>
    </location>
</feature>
<proteinExistence type="predicted"/>
<reference evidence="2 3" key="1">
    <citation type="journal article" date="2017" name="Mycologia">
        <title>Bifiguratus adelaidae, gen. et sp. nov., a new member of Mucoromycotina in endophytic and soil-dwelling habitats.</title>
        <authorList>
            <person name="Torres-Cruz T.J."/>
            <person name="Billingsley Tobias T.L."/>
            <person name="Almatruk M."/>
            <person name="Hesse C."/>
            <person name="Kuske C.R."/>
            <person name="Desiro A."/>
            <person name="Benucci G.M."/>
            <person name="Bonito G."/>
            <person name="Stajich J.E."/>
            <person name="Dunlap C."/>
            <person name="Arnold A.E."/>
            <person name="Porras-Alfaro A."/>
        </authorList>
    </citation>
    <scope>NUCLEOTIDE SEQUENCE [LARGE SCALE GENOMIC DNA]</scope>
    <source>
        <strain evidence="2 3">AZ0501</strain>
    </source>
</reference>
<evidence type="ECO:0000256" key="1">
    <source>
        <dbReference type="SAM" id="MobiDB-lite"/>
    </source>
</evidence>
<evidence type="ECO:0000313" key="2">
    <source>
        <dbReference type="EMBL" id="OZJ05500.1"/>
    </source>
</evidence>